<dbReference type="GO" id="GO:0034765">
    <property type="term" value="P:regulation of monoatomic ion transmembrane transport"/>
    <property type="evidence" value="ECO:0007669"/>
    <property type="project" value="InterPro"/>
</dbReference>
<evidence type="ECO:0000256" key="10">
    <source>
        <dbReference type="ARBA" id="ARBA00022805"/>
    </source>
</evidence>
<dbReference type="Gramene" id="ERN17548">
    <property type="protein sequence ID" value="ERN17548"/>
    <property type="gene ID" value="AMTR_s00059p00119420"/>
</dbReference>
<evidence type="ECO:0000256" key="3">
    <source>
        <dbReference type="ARBA" id="ARBA00004441"/>
    </source>
</evidence>
<reference evidence="15" key="1">
    <citation type="journal article" date="2013" name="Science">
        <title>The Amborella genome and the evolution of flowering plants.</title>
        <authorList>
            <consortium name="Amborella Genome Project"/>
        </authorList>
    </citation>
    <scope>NUCLEOTIDE SEQUENCE [LARGE SCALE GENOMIC DNA]</scope>
</reference>
<dbReference type="EMBL" id="KI392312">
    <property type="protein sequence ID" value="ERN17548.1"/>
    <property type="molecule type" value="Genomic_DNA"/>
</dbReference>
<dbReference type="AlphaFoldDB" id="U5DAY8"/>
<evidence type="ECO:0000313" key="14">
    <source>
        <dbReference type="EMBL" id="ERN17548.1"/>
    </source>
</evidence>
<accession>U5DAY8</accession>
<evidence type="ECO:0000256" key="12">
    <source>
        <dbReference type="ARBA" id="ARBA00023114"/>
    </source>
</evidence>
<name>U5DAY8_AMBTC</name>
<comment type="function">
    <text evidence="1">High-conductance voltage-dependent solute channel with a slight selectivity for cations transporting triosephosphates, dicarboxylic acids, ATP, inorganic phosphate (Pi), sugars, and positively or negatively charged amino acids.</text>
</comment>
<dbReference type="GO" id="GO:0015288">
    <property type="term" value="F:porin activity"/>
    <property type="evidence" value="ECO:0007669"/>
    <property type="project" value="UniProtKB-KW"/>
</dbReference>
<protein>
    <submittedName>
        <fullName evidence="14">Uncharacterized protein</fullName>
    </submittedName>
</protein>
<evidence type="ECO:0000256" key="5">
    <source>
        <dbReference type="ARBA" id="ARBA00022448"/>
    </source>
</evidence>
<keyword evidence="6" id="KW-1134">Transmembrane beta strand</keyword>
<organism evidence="14 15">
    <name type="scientific">Amborella trichopoda</name>
    <dbReference type="NCBI Taxonomy" id="13333"/>
    <lineage>
        <taxon>Eukaryota</taxon>
        <taxon>Viridiplantae</taxon>
        <taxon>Streptophyta</taxon>
        <taxon>Embryophyta</taxon>
        <taxon>Tracheophyta</taxon>
        <taxon>Spermatophyta</taxon>
        <taxon>Magnoliopsida</taxon>
        <taxon>Amborellales</taxon>
        <taxon>Amborellaceae</taxon>
        <taxon>Amborella</taxon>
    </lineage>
</organism>
<dbReference type="InterPro" id="IPR034626">
    <property type="entry name" value="OEP24"/>
</dbReference>
<evidence type="ECO:0000256" key="4">
    <source>
        <dbReference type="ARBA" id="ARBA00011593"/>
    </source>
</evidence>
<keyword evidence="11" id="KW-0406">Ion transport</keyword>
<evidence type="ECO:0000313" key="15">
    <source>
        <dbReference type="Proteomes" id="UP000017836"/>
    </source>
</evidence>
<dbReference type="GO" id="GO:0046930">
    <property type="term" value="C:pore complex"/>
    <property type="evidence" value="ECO:0007669"/>
    <property type="project" value="UniProtKB-KW"/>
</dbReference>
<dbReference type="PANTHER" id="PTHR35284">
    <property type="entry name" value="OUTER ENVELOPE PORE PROTEIN 24A, CHLOROPLASTIC-RELATED"/>
    <property type="match status" value="1"/>
</dbReference>
<comment type="subcellular location">
    <subcellularLocation>
        <location evidence="2">Plastid</location>
        <location evidence="2">Chloroplast outer membrane</location>
        <topology evidence="2">Multi-pass membrane protein</topology>
    </subcellularLocation>
    <subcellularLocation>
        <location evidence="3">Plastid</location>
        <location evidence="3">Etioplast membrane</location>
        <topology evidence="3">Multi-pass membrane protein</topology>
    </subcellularLocation>
</comment>
<dbReference type="eggNOG" id="ENOG502QUHD">
    <property type="taxonomic scope" value="Eukaryota"/>
</dbReference>
<dbReference type="GO" id="GO:0034426">
    <property type="term" value="C:etioplast membrane"/>
    <property type="evidence" value="ECO:0007669"/>
    <property type="project" value="UniProtKB-SubCell"/>
</dbReference>
<evidence type="ECO:0000256" key="11">
    <source>
        <dbReference type="ARBA" id="ARBA00023065"/>
    </source>
</evidence>
<sequence>MQASLEGRYETKLSSSTATIAMKAGELRFRASCRDSTFTNGPKLEGLNFSVEKPGSFILDYSVPDEDMTFQFMNAIKVNQTPLKINYTHKVKKNSTLFSASLAFDPDNTLSGSYNFGNMNTKVRYKYNHGGGARGFELGYDFDEGFDFALSHKVFSTDTLKASYGASKQIFQLDYARAAKDTGSFKGFYLIA</sequence>
<keyword evidence="5" id="KW-0813">Transport</keyword>
<gene>
    <name evidence="14" type="ORF">AMTR_s00059p00119420</name>
</gene>
<keyword evidence="7" id="KW-0150">Chloroplast</keyword>
<evidence type="ECO:0000256" key="6">
    <source>
        <dbReference type="ARBA" id="ARBA00022452"/>
    </source>
</evidence>
<dbReference type="HOGENOM" id="CLU_077010_0_0_1"/>
<dbReference type="Proteomes" id="UP000017836">
    <property type="component" value="Unassembled WGS sequence"/>
</dbReference>
<keyword evidence="8" id="KW-0934">Plastid</keyword>
<comment type="subunit">
    <text evidence="4">Homooligomers form large rather nonselective pores in plastidial outer membranes.</text>
</comment>
<evidence type="ECO:0000256" key="1">
    <source>
        <dbReference type="ARBA" id="ARBA00002327"/>
    </source>
</evidence>
<dbReference type="PANTHER" id="PTHR35284:SF1">
    <property type="entry name" value="OUTER ENVELOPE PORE PROTEIN 24A, CHLOROPLASTIC-RELATED"/>
    <property type="match status" value="1"/>
</dbReference>
<keyword evidence="15" id="KW-1185">Reference proteome</keyword>
<keyword evidence="13" id="KW-0472">Membrane</keyword>
<proteinExistence type="predicted"/>
<evidence type="ECO:0000256" key="7">
    <source>
        <dbReference type="ARBA" id="ARBA00022528"/>
    </source>
</evidence>
<evidence type="ECO:0000256" key="2">
    <source>
        <dbReference type="ARBA" id="ARBA00004396"/>
    </source>
</evidence>
<dbReference type="OMA" id="AESTWNF"/>
<evidence type="ECO:0000256" key="8">
    <source>
        <dbReference type="ARBA" id="ARBA00022640"/>
    </source>
</evidence>
<keyword evidence="12" id="KW-0626">Porin</keyword>
<dbReference type="GO" id="GO:0009707">
    <property type="term" value="C:chloroplast outer membrane"/>
    <property type="evidence" value="ECO:0007669"/>
    <property type="project" value="UniProtKB-SubCell"/>
</dbReference>
<keyword evidence="9" id="KW-0812">Transmembrane</keyword>
<dbReference type="GO" id="GO:0022843">
    <property type="term" value="F:voltage-gated monoatomic cation channel activity"/>
    <property type="evidence" value="ECO:0007669"/>
    <property type="project" value="InterPro"/>
</dbReference>
<keyword evidence="10" id="KW-1002">Plastid outer membrane</keyword>
<evidence type="ECO:0000256" key="9">
    <source>
        <dbReference type="ARBA" id="ARBA00022692"/>
    </source>
</evidence>
<evidence type="ECO:0000256" key="13">
    <source>
        <dbReference type="ARBA" id="ARBA00023136"/>
    </source>
</evidence>